<feature type="domain" description="Copper-fist" evidence="2">
    <location>
        <begin position="35"/>
        <end position="71"/>
    </location>
</feature>
<evidence type="ECO:0000256" key="1">
    <source>
        <dbReference type="SAM" id="MobiDB-lite"/>
    </source>
</evidence>
<feature type="compositionally biased region" description="Low complexity" evidence="1">
    <location>
        <begin position="83"/>
        <end position="99"/>
    </location>
</feature>
<dbReference type="GO" id="GO:0003677">
    <property type="term" value="F:DNA binding"/>
    <property type="evidence" value="ECO:0007669"/>
    <property type="project" value="InterPro"/>
</dbReference>
<dbReference type="GO" id="GO:0005507">
    <property type="term" value="F:copper ion binding"/>
    <property type="evidence" value="ECO:0007669"/>
    <property type="project" value="InterPro"/>
</dbReference>
<evidence type="ECO:0000313" key="3">
    <source>
        <dbReference type="EMBL" id="CAG7888976.1"/>
    </source>
</evidence>
<dbReference type="GO" id="GO:0003700">
    <property type="term" value="F:DNA-binding transcription factor activity"/>
    <property type="evidence" value="ECO:0007669"/>
    <property type="project" value="InterPro"/>
</dbReference>
<feature type="region of interest" description="Disordered" evidence="1">
    <location>
        <begin position="61"/>
        <end position="99"/>
    </location>
</feature>
<dbReference type="PROSITE" id="PS50073">
    <property type="entry name" value="COPPER_FIST_2"/>
    <property type="match status" value="1"/>
</dbReference>
<dbReference type="Gramene" id="A01p30520.2_BraZ1">
    <property type="protein sequence ID" value="A01p30520.2_BraZ1.CDS"/>
    <property type="gene ID" value="A01g30520.2_BraZ1"/>
</dbReference>
<evidence type="ECO:0000313" key="4">
    <source>
        <dbReference type="Proteomes" id="UP000694005"/>
    </source>
</evidence>
<gene>
    <name evidence="3" type="ORF">BRAPAZ1V2_A01P30520.2</name>
</gene>
<dbReference type="Proteomes" id="UP000694005">
    <property type="component" value="Chromosome A01"/>
</dbReference>
<sequence>MRCSACHWSRISWMEKNLKRCLEAYETSAGKQTQHGIQMTCSKCLQKGHTKRTCSNEIAIIPPKKPRGRPSKHQMSEEQSVETTPTLQSQPTPTLHTYI</sequence>
<accession>A0A8D9GXU6</accession>
<name>A0A8D9GXU6_BRACM</name>
<proteinExistence type="predicted"/>
<dbReference type="AlphaFoldDB" id="A0A8D9GXU6"/>
<dbReference type="EMBL" id="LS974617">
    <property type="protein sequence ID" value="CAG7888976.1"/>
    <property type="molecule type" value="Genomic_DNA"/>
</dbReference>
<evidence type="ECO:0000259" key="2">
    <source>
        <dbReference type="PROSITE" id="PS50073"/>
    </source>
</evidence>
<reference evidence="3 4" key="1">
    <citation type="submission" date="2021-07" db="EMBL/GenBank/DDBJ databases">
        <authorList>
            <consortium name="Genoscope - CEA"/>
            <person name="William W."/>
        </authorList>
    </citation>
    <scope>NUCLEOTIDE SEQUENCE [LARGE SCALE GENOMIC DNA]</scope>
</reference>
<protein>
    <recommendedName>
        <fullName evidence="2">Copper-fist domain-containing protein</fullName>
    </recommendedName>
</protein>
<dbReference type="InterPro" id="IPR001083">
    <property type="entry name" value="Cu_fist_DNA-bd_dom"/>
</dbReference>
<organism evidence="3 4">
    <name type="scientific">Brassica campestris</name>
    <name type="common">Field mustard</name>
    <dbReference type="NCBI Taxonomy" id="3711"/>
    <lineage>
        <taxon>Eukaryota</taxon>
        <taxon>Viridiplantae</taxon>
        <taxon>Streptophyta</taxon>
        <taxon>Embryophyta</taxon>
        <taxon>Tracheophyta</taxon>
        <taxon>Spermatophyta</taxon>
        <taxon>Magnoliopsida</taxon>
        <taxon>eudicotyledons</taxon>
        <taxon>Gunneridae</taxon>
        <taxon>Pentapetalae</taxon>
        <taxon>rosids</taxon>
        <taxon>malvids</taxon>
        <taxon>Brassicales</taxon>
        <taxon>Brassicaceae</taxon>
        <taxon>Brassiceae</taxon>
        <taxon>Brassica</taxon>
    </lineage>
</organism>